<dbReference type="InterPro" id="IPR012910">
    <property type="entry name" value="Plug_dom"/>
</dbReference>
<feature type="compositionally biased region" description="Polar residues" evidence="10">
    <location>
        <begin position="775"/>
        <end position="786"/>
    </location>
</feature>
<keyword evidence="6 8" id="KW-0472">Membrane</keyword>
<comment type="subcellular location">
    <subcellularLocation>
        <location evidence="1 8">Cell outer membrane</location>
        <topology evidence="1 8">Multi-pass membrane protein</topology>
    </subcellularLocation>
</comment>
<organism evidence="13 14">
    <name type="scientific">Sphingopyxis macrogoltabida</name>
    <name type="common">Sphingomonas macrogoltabidus</name>
    <dbReference type="NCBI Taxonomy" id="33050"/>
    <lineage>
        <taxon>Bacteria</taxon>
        <taxon>Pseudomonadati</taxon>
        <taxon>Pseudomonadota</taxon>
        <taxon>Alphaproteobacteria</taxon>
        <taxon>Sphingomonadales</taxon>
        <taxon>Sphingomonadaceae</taxon>
        <taxon>Sphingopyxis</taxon>
    </lineage>
</organism>
<evidence type="ECO:0000256" key="5">
    <source>
        <dbReference type="ARBA" id="ARBA00023077"/>
    </source>
</evidence>
<feature type="domain" description="TonB-dependent receptor plug" evidence="12">
    <location>
        <begin position="100"/>
        <end position="217"/>
    </location>
</feature>
<proteinExistence type="inferred from homology"/>
<evidence type="ECO:0000313" key="13">
    <source>
        <dbReference type="EMBL" id="ALH82357.1"/>
    </source>
</evidence>
<evidence type="ECO:0000259" key="11">
    <source>
        <dbReference type="Pfam" id="PF00593"/>
    </source>
</evidence>
<dbReference type="Gene3D" id="2.40.170.20">
    <property type="entry name" value="TonB-dependent receptor, beta-barrel domain"/>
    <property type="match status" value="1"/>
</dbReference>
<dbReference type="InterPro" id="IPR036942">
    <property type="entry name" value="Beta-barrel_TonB_sf"/>
</dbReference>
<keyword evidence="5 9" id="KW-0798">TonB box</keyword>
<dbReference type="Pfam" id="PF07715">
    <property type="entry name" value="Plug"/>
    <property type="match status" value="1"/>
</dbReference>
<comment type="similarity">
    <text evidence="8 9">Belongs to the TonB-dependent receptor family.</text>
</comment>
<dbReference type="SUPFAM" id="SSF56935">
    <property type="entry name" value="Porins"/>
    <property type="match status" value="1"/>
</dbReference>
<dbReference type="PANTHER" id="PTHR47234">
    <property type="match status" value="1"/>
</dbReference>
<feature type="region of interest" description="Disordered" evidence="10">
    <location>
        <begin position="768"/>
        <end position="790"/>
    </location>
</feature>
<reference evidence="13 14" key="1">
    <citation type="journal article" date="2015" name="Genome Announc.">
        <title>Complete Genome Sequence of Polypropylene Glycol- and Polyethylene Glycol-Degrading Sphingopyxis macrogoltabida Strain EY-1.</title>
        <authorList>
            <person name="Ohtsubo Y."/>
            <person name="Nagata Y."/>
            <person name="Numata M."/>
            <person name="Tsuchikane K."/>
            <person name="Hosoyama A."/>
            <person name="Yamazoe A."/>
            <person name="Tsuda M."/>
            <person name="Fujita N."/>
            <person name="Kawai F."/>
        </authorList>
    </citation>
    <scope>NUCLEOTIDE SEQUENCE [LARGE SCALE GENOMIC DNA]</scope>
    <source>
        <strain evidence="13 14">EY-1</strain>
    </source>
</reference>
<gene>
    <name evidence="13" type="ORF">AN936_18965</name>
</gene>
<feature type="region of interest" description="Disordered" evidence="10">
    <location>
        <begin position="288"/>
        <end position="309"/>
    </location>
</feature>
<dbReference type="PROSITE" id="PS52016">
    <property type="entry name" value="TONB_DEPENDENT_REC_3"/>
    <property type="match status" value="1"/>
</dbReference>
<evidence type="ECO:0000313" key="14">
    <source>
        <dbReference type="Proteomes" id="UP000058074"/>
    </source>
</evidence>
<evidence type="ECO:0000256" key="4">
    <source>
        <dbReference type="ARBA" id="ARBA00022692"/>
    </source>
</evidence>
<keyword evidence="3 8" id="KW-1134">Transmembrane beta strand</keyword>
<dbReference type="Gene3D" id="2.170.130.10">
    <property type="entry name" value="TonB-dependent receptor, plug domain"/>
    <property type="match status" value="1"/>
</dbReference>
<dbReference type="InterPro" id="IPR037066">
    <property type="entry name" value="Plug_dom_sf"/>
</dbReference>
<dbReference type="Proteomes" id="UP000058074">
    <property type="component" value="Chromosome"/>
</dbReference>
<accession>A0A0N9UFX8</accession>
<keyword evidence="4 8" id="KW-0812">Transmembrane</keyword>
<evidence type="ECO:0000256" key="8">
    <source>
        <dbReference type="PROSITE-ProRule" id="PRU01360"/>
    </source>
</evidence>
<keyword evidence="13" id="KW-0675">Receptor</keyword>
<evidence type="ECO:0000256" key="3">
    <source>
        <dbReference type="ARBA" id="ARBA00022452"/>
    </source>
</evidence>
<keyword evidence="2 8" id="KW-0813">Transport</keyword>
<evidence type="ECO:0000256" key="7">
    <source>
        <dbReference type="ARBA" id="ARBA00023237"/>
    </source>
</evidence>
<evidence type="ECO:0000256" key="1">
    <source>
        <dbReference type="ARBA" id="ARBA00004571"/>
    </source>
</evidence>
<dbReference type="EMBL" id="CP012700">
    <property type="protein sequence ID" value="ALH82357.1"/>
    <property type="molecule type" value="Genomic_DNA"/>
</dbReference>
<dbReference type="AlphaFoldDB" id="A0A0N9UFX8"/>
<dbReference type="KEGG" id="smag:AN936_18965"/>
<dbReference type="Pfam" id="PF00593">
    <property type="entry name" value="TonB_dep_Rec_b-barrel"/>
    <property type="match status" value="1"/>
</dbReference>
<evidence type="ECO:0000256" key="10">
    <source>
        <dbReference type="SAM" id="MobiDB-lite"/>
    </source>
</evidence>
<sequence length="1041" mass="113141">MEIFFTPEAVVAKHHCMGVCSWRTNTPTAHAAMIHEQGTSNVKKLIDARRLRLGAAPLAMGIALIAVPAIAQDAPADETAAEEGDAIVVTGTRIARPDFSNPNPVVTVDSTTIQQSGQTNLTEFLSDNPALLGSQRNINTGGSNLLNAQSVGVNLLNLRNLGTSRTLVLVDGKRHVAGYPGTAAVDINTIPTDLVERVDVLTGGVSAIYGADGVSGVVNFILKKDFEGLSLRAQNSISQRGDAGERYIAATAGKNFADGRGNVTVAYEFNETDRFSQKQRLNYGRTGPSYALVRNPNDGDPNSADDDPNVPDRILLTGLRWADSSMGGAIDFTGDGVPEFTGEGKPYDLGSYVPGTAFTIGGDSTPRETYYGDYTPYTRRHIANAMASYEFDPAFKLHAEVKYVKSKAWTESQPTYDLYTELAPDNAFLIERFGEDLASEGALFSRDNFDFGQRRYELDRELWRGVISATGELTPHLNYDASFVFGQATQRSTNYGDRIADRYYAALDSVYDADGNITCRINLPGETDIFGSSFGNPVVFNGPPKTFRPGECVPLNILGNGSPSKEALAFVLADHSDYSRLRQYVASFALSGDTGAFFELPGGPVGFALGAEYRKETSYSRPSEYSQGGDLIDNSAAQVERGSFDVKEVYGEIRLPILADMAFAKDLSVGGAIRVSDYSTVGTTTTWNVNGTYAPVRDIAFRGTYSKSVRAPNITELFSPLNGSFEFIDDPCGPDRIAEGKAPREANCRAALGALGIDIDAVDGDGDPLFDPANNGASPGNSSLLGQQGGNPDLSAEKAKTWTAGVVLNPSFLPGLTMSFDWYDIKLTKAIQYSTAQDIVDLCYDQPSLDNDYCALISRSGTTGFVNNYKVIPQNVASFRTAGLDANIRYRIDLGDKAGSLDLRLVGNYLDKLSFVPSLGADPENERDSAAYPAPKFSASFDLTWHKGPFTLNYGIDWWDKTRRVTREEQAANPDYAPSQYIWYRQKWEHELYMAYDVADRFQFYGGVNNLFDRKPDDGAVGYPISAVGRSFYVGIKAKVF</sequence>
<evidence type="ECO:0000256" key="2">
    <source>
        <dbReference type="ARBA" id="ARBA00022448"/>
    </source>
</evidence>
<evidence type="ECO:0000256" key="9">
    <source>
        <dbReference type="RuleBase" id="RU003357"/>
    </source>
</evidence>
<feature type="domain" description="TonB-dependent receptor-like beta-barrel" evidence="11">
    <location>
        <begin position="479"/>
        <end position="1011"/>
    </location>
</feature>
<evidence type="ECO:0000259" key="12">
    <source>
        <dbReference type="Pfam" id="PF07715"/>
    </source>
</evidence>
<protein>
    <submittedName>
        <fullName evidence="13">TonB-dependent receptor</fullName>
    </submittedName>
</protein>
<dbReference type="InterPro" id="IPR039426">
    <property type="entry name" value="TonB-dep_rcpt-like"/>
</dbReference>
<dbReference type="PANTHER" id="PTHR47234:SF2">
    <property type="entry name" value="TONB-DEPENDENT RECEPTOR"/>
    <property type="match status" value="1"/>
</dbReference>
<keyword evidence="7 8" id="KW-0998">Cell outer membrane</keyword>
<dbReference type="PATRIC" id="fig|33050.5.peg.3936"/>
<dbReference type="GO" id="GO:0009279">
    <property type="term" value="C:cell outer membrane"/>
    <property type="evidence" value="ECO:0007669"/>
    <property type="project" value="UniProtKB-SubCell"/>
</dbReference>
<name>A0A0N9UFX8_SPHMC</name>
<dbReference type="InterPro" id="IPR000531">
    <property type="entry name" value="Beta-barrel_TonB"/>
</dbReference>
<evidence type="ECO:0000256" key="6">
    <source>
        <dbReference type="ARBA" id="ARBA00023136"/>
    </source>
</evidence>